<dbReference type="InterPro" id="IPR027417">
    <property type="entry name" value="P-loop_NTPase"/>
</dbReference>
<organism evidence="10 11">
    <name type="scientific">Pseudonocardia benzenivorans</name>
    <dbReference type="NCBI Taxonomy" id="228005"/>
    <lineage>
        <taxon>Bacteria</taxon>
        <taxon>Bacillati</taxon>
        <taxon>Actinomycetota</taxon>
        <taxon>Actinomycetes</taxon>
        <taxon>Pseudonocardiales</taxon>
        <taxon>Pseudonocardiaceae</taxon>
        <taxon>Pseudonocardia</taxon>
    </lineage>
</organism>
<dbReference type="InterPro" id="IPR003439">
    <property type="entry name" value="ABC_transporter-like_ATP-bd"/>
</dbReference>
<dbReference type="PANTHER" id="PTHR24221">
    <property type="entry name" value="ATP-BINDING CASSETTE SUB-FAMILY B"/>
    <property type="match status" value="1"/>
</dbReference>
<evidence type="ECO:0000256" key="4">
    <source>
        <dbReference type="ARBA" id="ARBA00022840"/>
    </source>
</evidence>
<evidence type="ECO:0000313" key="11">
    <source>
        <dbReference type="Proteomes" id="UP001597182"/>
    </source>
</evidence>
<dbReference type="PROSITE" id="PS50893">
    <property type="entry name" value="ABC_TRANSPORTER_2"/>
    <property type="match status" value="1"/>
</dbReference>
<keyword evidence="6 8" id="KW-0472">Membrane</keyword>
<keyword evidence="3" id="KW-0547">Nucleotide-binding</keyword>
<evidence type="ECO:0000256" key="2">
    <source>
        <dbReference type="ARBA" id="ARBA00022692"/>
    </source>
</evidence>
<feature type="transmembrane region" description="Helical" evidence="8">
    <location>
        <begin position="174"/>
        <end position="200"/>
    </location>
</feature>
<evidence type="ECO:0000256" key="1">
    <source>
        <dbReference type="ARBA" id="ARBA00004651"/>
    </source>
</evidence>
<evidence type="ECO:0000256" key="8">
    <source>
        <dbReference type="SAM" id="Phobius"/>
    </source>
</evidence>
<comment type="subcellular location">
    <subcellularLocation>
        <location evidence="1">Cell membrane</location>
        <topology evidence="1">Multi-pass membrane protein</topology>
    </subcellularLocation>
</comment>
<dbReference type="GO" id="GO:0005524">
    <property type="term" value="F:ATP binding"/>
    <property type="evidence" value="ECO:0007669"/>
    <property type="project" value="UniProtKB-KW"/>
</dbReference>
<name>A0ABW3VBL5_9PSEU</name>
<keyword evidence="11" id="KW-1185">Reference proteome</keyword>
<dbReference type="EMBL" id="JBHTMB010000020">
    <property type="protein sequence ID" value="MFD1232206.1"/>
    <property type="molecule type" value="Genomic_DNA"/>
</dbReference>
<evidence type="ECO:0000256" key="3">
    <source>
        <dbReference type="ARBA" id="ARBA00022741"/>
    </source>
</evidence>
<dbReference type="PANTHER" id="PTHR24221:SF654">
    <property type="entry name" value="ATP-BINDING CASSETTE SUB-FAMILY B MEMBER 6"/>
    <property type="match status" value="1"/>
</dbReference>
<dbReference type="InterPro" id="IPR036640">
    <property type="entry name" value="ABC1_TM_sf"/>
</dbReference>
<evidence type="ECO:0000256" key="6">
    <source>
        <dbReference type="ARBA" id="ARBA00023136"/>
    </source>
</evidence>
<dbReference type="SUPFAM" id="SSF52540">
    <property type="entry name" value="P-loop containing nucleoside triphosphate hydrolases"/>
    <property type="match status" value="1"/>
</dbReference>
<dbReference type="Gene3D" id="1.20.1560.10">
    <property type="entry name" value="ABC transporter type 1, transmembrane domain"/>
    <property type="match status" value="1"/>
</dbReference>
<dbReference type="RefSeq" id="WP_379652773.1">
    <property type="nucleotide sequence ID" value="NZ_JBHTMB010000020.1"/>
</dbReference>
<dbReference type="Pfam" id="PF00005">
    <property type="entry name" value="ABC_tran"/>
    <property type="match status" value="1"/>
</dbReference>
<dbReference type="InterPro" id="IPR003593">
    <property type="entry name" value="AAA+_ATPase"/>
</dbReference>
<feature type="non-terminal residue" evidence="10">
    <location>
        <position position="1"/>
    </location>
</feature>
<keyword evidence="5 8" id="KW-1133">Transmembrane helix</keyword>
<gene>
    <name evidence="10" type="ORF">ACFQ34_02820</name>
</gene>
<sequence length="620" mass="65601">PPMTALADPPAPRRDRPRSPEPGERVPRRAIRLLHLMLLDGFRAAPGLMTAVTALLVVGGVAATCYPLGFRILLDGALAHDTRQLVLGALFVGGLLALTWVLQAIGATEAMALSDRVSIFHTARLVRLVSGVPGLEHLERPEYLTEIEQISSRRRALAGAPRQLMGSVASVARIVALLVLLASVSPWLLLLPVAAVPPLLADRWAKRIIRTNEDEVAHDQRRAGLLFSLATTTGSAAELRSYGLADHVGAEHARLAAAVDRRTGGEALKVLAIQATGWTIYAAGLMGAIAFVVVETTHGVLSAGALLMAVTLIRRSRAQLATAAVRSGALLSTLTVADRMFWLEDHAAAEAAARGHDPAPDALHDGIRLRDVSFTYPGAERPVLTGLDLDLPAGSTVAIVGENGAGKTTLVKLLLGMYSPDAGTVEVDGRPLSGIEPGAWRSRTTAAFQDFARLHLPVRHTVGVGDLARLDDTDAVAGALDRAGATSVAETLPDGLDTLVGSTYTGGRGLSGGQWQKLALGRAMMRDDPLLVVLDEPTANLDAPTEHAMFERYASAAARGAERNGAVTVLVSHRFSTVRMADLVVVLEDGRVRERGTHAQLVAAGGRYAELYELQAASYR</sequence>
<feature type="domain" description="ABC transporter" evidence="9">
    <location>
        <begin position="367"/>
        <end position="614"/>
    </location>
</feature>
<accession>A0ABW3VBL5</accession>
<dbReference type="SUPFAM" id="SSF90123">
    <property type="entry name" value="ABC transporter transmembrane region"/>
    <property type="match status" value="1"/>
</dbReference>
<evidence type="ECO:0000256" key="7">
    <source>
        <dbReference type="SAM" id="MobiDB-lite"/>
    </source>
</evidence>
<feature type="transmembrane region" description="Helical" evidence="8">
    <location>
        <begin position="270"/>
        <end position="291"/>
    </location>
</feature>
<dbReference type="Proteomes" id="UP001597182">
    <property type="component" value="Unassembled WGS sequence"/>
</dbReference>
<evidence type="ECO:0000256" key="5">
    <source>
        <dbReference type="ARBA" id="ARBA00022989"/>
    </source>
</evidence>
<protein>
    <submittedName>
        <fullName evidence="10">ABC transporter ATP-binding protein</fullName>
    </submittedName>
</protein>
<evidence type="ECO:0000259" key="9">
    <source>
        <dbReference type="PROSITE" id="PS50893"/>
    </source>
</evidence>
<feature type="compositionally biased region" description="Basic and acidic residues" evidence="7">
    <location>
        <begin position="11"/>
        <end position="24"/>
    </location>
</feature>
<feature type="transmembrane region" description="Helical" evidence="8">
    <location>
        <begin position="85"/>
        <end position="105"/>
    </location>
</feature>
<keyword evidence="2 8" id="KW-0812">Transmembrane</keyword>
<dbReference type="InterPro" id="IPR017871">
    <property type="entry name" value="ABC_transporter-like_CS"/>
</dbReference>
<keyword evidence="4 10" id="KW-0067">ATP-binding</keyword>
<dbReference type="InterPro" id="IPR039421">
    <property type="entry name" value="Type_1_exporter"/>
</dbReference>
<dbReference type="Gene3D" id="3.40.50.300">
    <property type="entry name" value="P-loop containing nucleotide triphosphate hydrolases"/>
    <property type="match status" value="1"/>
</dbReference>
<reference evidence="11" key="1">
    <citation type="journal article" date="2019" name="Int. J. Syst. Evol. Microbiol.">
        <title>The Global Catalogue of Microorganisms (GCM) 10K type strain sequencing project: providing services to taxonomists for standard genome sequencing and annotation.</title>
        <authorList>
            <consortium name="The Broad Institute Genomics Platform"/>
            <consortium name="The Broad Institute Genome Sequencing Center for Infectious Disease"/>
            <person name="Wu L."/>
            <person name="Ma J."/>
        </authorList>
    </citation>
    <scope>NUCLEOTIDE SEQUENCE [LARGE SCALE GENOMIC DNA]</scope>
    <source>
        <strain evidence="11">CCUG 49018</strain>
    </source>
</reference>
<proteinExistence type="predicted"/>
<evidence type="ECO:0000313" key="10">
    <source>
        <dbReference type="EMBL" id="MFD1232206.1"/>
    </source>
</evidence>
<feature type="transmembrane region" description="Helical" evidence="8">
    <location>
        <begin position="48"/>
        <end position="73"/>
    </location>
</feature>
<dbReference type="PROSITE" id="PS00211">
    <property type="entry name" value="ABC_TRANSPORTER_1"/>
    <property type="match status" value="1"/>
</dbReference>
<dbReference type="SMART" id="SM00382">
    <property type="entry name" value="AAA"/>
    <property type="match status" value="1"/>
</dbReference>
<comment type="caution">
    <text evidence="10">The sequence shown here is derived from an EMBL/GenBank/DDBJ whole genome shotgun (WGS) entry which is preliminary data.</text>
</comment>
<feature type="region of interest" description="Disordered" evidence="7">
    <location>
        <begin position="1"/>
        <end position="24"/>
    </location>
</feature>